<gene>
    <name evidence="1" type="ORF">GDO78_008776</name>
</gene>
<organism evidence="1 2">
    <name type="scientific">Eleutherodactylus coqui</name>
    <name type="common">Puerto Rican coqui</name>
    <dbReference type="NCBI Taxonomy" id="57060"/>
    <lineage>
        <taxon>Eukaryota</taxon>
        <taxon>Metazoa</taxon>
        <taxon>Chordata</taxon>
        <taxon>Craniata</taxon>
        <taxon>Vertebrata</taxon>
        <taxon>Euteleostomi</taxon>
        <taxon>Amphibia</taxon>
        <taxon>Batrachia</taxon>
        <taxon>Anura</taxon>
        <taxon>Neobatrachia</taxon>
        <taxon>Hyloidea</taxon>
        <taxon>Eleutherodactylidae</taxon>
        <taxon>Eleutherodactylinae</taxon>
        <taxon>Eleutherodactylus</taxon>
        <taxon>Eleutherodactylus</taxon>
    </lineage>
</organism>
<evidence type="ECO:0000313" key="2">
    <source>
        <dbReference type="Proteomes" id="UP000770717"/>
    </source>
</evidence>
<proteinExistence type="predicted"/>
<sequence>MQYYIVQHILYSYRHTGISLEDVIMVDCSIKMSRAVRYLHGHISYPKIQLESCVPPRLHAKDIYNPGGTNQQFGAETLQKWKTLKFYKCRILKKVVYNIYT</sequence>
<dbReference type="AlphaFoldDB" id="A0A8J6FE74"/>
<keyword evidence="2" id="KW-1185">Reference proteome</keyword>
<comment type="caution">
    <text evidence="1">The sequence shown here is derived from an EMBL/GenBank/DDBJ whole genome shotgun (WGS) entry which is preliminary data.</text>
</comment>
<reference evidence="1" key="1">
    <citation type="thesis" date="2020" institute="ProQuest LLC" country="789 East Eisenhower Parkway, Ann Arbor, MI, USA">
        <title>Comparative Genomics and Chromosome Evolution.</title>
        <authorList>
            <person name="Mudd A.B."/>
        </authorList>
    </citation>
    <scope>NUCLEOTIDE SEQUENCE</scope>
    <source>
        <strain evidence="1">HN-11 Male</strain>
        <tissue evidence="1">Kidney and liver</tissue>
    </source>
</reference>
<dbReference type="EMBL" id="WNTK01000004">
    <property type="protein sequence ID" value="KAG9485876.1"/>
    <property type="molecule type" value="Genomic_DNA"/>
</dbReference>
<protein>
    <submittedName>
        <fullName evidence="1">Uncharacterized protein</fullName>
    </submittedName>
</protein>
<evidence type="ECO:0000313" key="1">
    <source>
        <dbReference type="EMBL" id="KAG9485876.1"/>
    </source>
</evidence>
<accession>A0A8J6FE74</accession>
<dbReference type="Proteomes" id="UP000770717">
    <property type="component" value="Unassembled WGS sequence"/>
</dbReference>
<name>A0A8J6FE74_ELECQ</name>